<comment type="caution">
    <text evidence="1">The sequence shown here is derived from an EMBL/GenBank/DDBJ whole genome shotgun (WGS) entry which is preliminary data.</text>
</comment>
<gene>
    <name evidence="1" type="ORF">S01H1_42854</name>
</gene>
<feature type="non-terminal residue" evidence="1">
    <location>
        <position position="1"/>
    </location>
</feature>
<protein>
    <submittedName>
        <fullName evidence="1">Uncharacterized protein</fullName>
    </submittedName>
</protein>
<dbReference type="EMBL" id="BARS01027269">
    <property type="protein sequence ID" value="GAG10052.1"/>
    <property type="molecule type" value="Genomic_DNA"/>
</dbReference>
<organism evidence="1">
    <name type="scientific">marine sediment metagenome</name>
    <dbReference type="NCBI Taxonomy" id="412755"/>
    <lineage>
        <taxon>unclassified sequences</taxon>
        <taxon>metagenomes</taxon>
        <taxon>ecological metagenomes</taxon>
    </lineage>
</organism>
<accession>X0VFR4</accession>
<evidence type="ECO:0000313" key="1">
    <source>
        <dbReference type="EMBL" id="GAG10052.1"/>
    </source>
</evidence>
<dbReference type="AlphaFoldDB" id="X0VFR4"/>
<sequence length="111" mass="11278">VEPGDVVELDPLNPGSYRLSSAVCSPWIAGVISTEPGVMLGSPTTHSLLTAHHSQALLALIGIVPVKVTGESGPIEIGDLLVTSSTPGHAMRWSGSGPCTCALVGKALEPL</sequence>
<proteinExistence type="predicted"/>
<reference evidence="1" key="1">
    <citation type="journal article" date="2014" name="Front. Microbiol.">
        <title>High frequency of phylogenetically diverse reductive dehalogenase-homologous genes in deep subseafloor sedimentary metagenomes.</title>
        <authorList>
            <person name="Kawai M."/>
            <person name="Futagami T."/>
            <person name="Toyoda A."/>
            <person name="Takaki Y."/>
            <person name="Nishi S."/>
            <person name="Hori S."/>
            <person name="Arai W."/>
            <person name="Tsubouchi T."/>
            <person name="Morono Y."/>
            <person name="Uchiyama I."/>
            <person name="Ito T."/>
            <person name="Fujiyama A."/>
            <person name="Inagaki F."/>
            <person name="Takami H."/>
        </authorList>
    </citation>
    <scope>NUCLEOTIDE SEQUENCE</scope>
    <source>
        <strain evidence="1">Expedition CK06-06</strain>
    </source>
</reference>
<name>X0VFR4_9ZZZZ</name>